<proteinExistence type="predicted"/>
<name>N4WHR5_COCH4</name>
<protein>
    <submittedName>
        <fullName evidence="2">Uncharacterized protein</fullName>
    </submittedName>
</protein>
<dbReference type="GeneID" id="25845228"/>
<dbReference type="EMBL" id="KB733501">
    <property type="protein sequence ID" value="ENH98764.1"/>
    <property type="molecule type" value="Genomic_DNA"/>
</dbReference>
<dbReference type="AlphaFoldDB" id="N4WHR5"/>
<keyword evidence="1" id="KW-0732">Signal</keyword>
<gene>
    <name evidence="2" type="ORF">COCC4DRAFT_45821</name>
</gene>
<feature type="chain" id="PRO_5004122811" evidence="1">
    <location>
        <begin position="17"/>
        <end position="61"/>
    </location>
</feature>
<dbReference type="RefSeq" id="XP_014072656.1">
    <property type="nucleotide sequence ID" value="XM_014217181.1"/>
</dbReference>
<organism evidence="2 3">
    <name type="scientific">Cochliobolus heterostrophus (strain C4 / ATCC 48331 / race T)</name>
    <name type="common">Southern corn leaf blight fungus</name>
    <name type="synonym">Bipolaris maydis</name>
    <dbReference type="NCBI Taxonomy" id="665024"/>
    <lineage>
        <taxon>Eukaryota</taxon>
        <taxon>Fungi</taxon>
        <taxon>Dikarya</taxon>
        <taxon>Ascomycota</taxon>
        <taxon>Pezizomycotina</taxon>
        <taxon>Dothideomycetes</taxon>
        <taxon>Pleosporomycetidae</taxon>
        <taxon>Pleosporales</taxon>
        <taxon>Pleosporineae</taxon>
        <taxon>Pleosporaceae</taxon>
        <taxon>Bipolaris</taxon>
    </lineage>
</organism>
<reference evidence="3" key="2">
    <citation type="journal article" date="2013" name="PLoS Genet.">
        <title>Comparative genome structure, secondary metabolite, and effector coding capacity across Cochliobolus pathogens.</title>
        <authorList>
            <person name="Condon B.J."/>
            <person name="Leng Y."/>
            <person name="Wu D."/>
            <person name="Bushley K.E."/>
            <person name="Ohm R.A."/>
            <person name="Otillar R."/>
            <person name="Martin J."/>
            <person name="Schackwitz W."/>
            <person name="Grimwood J."/>
            <person name="MohdZainudin N."/>
            <person name="Xue C."/>
            <person name="Wang R."/>
            <person name="Manning V.A."/>
            <person name="Dhillon B."/>
            <person name="Tu Z.J."/>
            <person name="Steffenson B.J."/>
            <person name="Salamov A."/>
            <person name="Sun H."/>
            <person name="Lowry S."/>
            <person name="LaButti K."/>
            <person name="Han J."/>
            <person name="Copeland A."/>
            <person name="Lindquist E."/>
            <person name="Barry K."/>
            <person name="Schmutz J."/>
            <person name="Baker S.E."/>
            <person name="Ciuffetti L.M."/>
            <person name="Grigoriev I.V."/>
            <person name="Zhong S."/>
            <person name="Turgeon B.G."/>
        </authorList>
    </citation>
    <scope>NUCLEOTIDE SEQUENCE [LARGE SCALE GENOMIC DNA]</scope>
    <source>
        <strain evidence="3">C4 / ATCC 48331 / race T</strain>
    </source>
</reference>
<evidence type="ECO:0000313" key="2">
    <source>
        <dbReference type="EMBL" id="ENH98764.1"/>
    </source>
</evidence>
<evidence type="ECO:0000313" key="3">
    <source>
        <dbReference type="Proteomes" id="UP000012338"/>
    </source>
</evidence>
<dbReference type="HOGENOM" id="CLU_2922467_0_0_1"/>
<sequence>MKYFVILLAAVATASAVAVPEAQPESLDKRACYTAFGACRAVCPNAACARGGTNTAPEFCC</sequence>
<dbReference type="Proteomes" id="UP000012338">
    <property type="component" value="Unassembled WGS sequence"/>
</dbReference>
<accession>N4WHR5</accession>
<reference evidence="2 3" key="1">
    <citation type="journal article" date="2012" name="PLoS Pathog.">
        <title>Diverse lifestyles and strategies of plant pathogenesis encoded in the genomes of eighteen Dothideomycetes fungi.</title>
        <authorList>
            <person name="Ohm R.A."/>
            <person name="Feau N."/>
            <person name="Henrissat B."/>
            <person name="Schoch C.L."/>
            <person name="Horwitz B.A."/>
            <person name="Barry K.W."/>
            <person name="Condon B.J."/>
            <person name="Copeland A.C."/>
            <person name="Dhillon B."/>
            <person name="Glaser F."/>
            <person name="Hesse C.N."/>
            <person name="Kosti I."/>
            <person name="LaButti K."/>
            <person name="Lindquist E.A."/>
            <person name="Lucas S."/>
            <person name="Salamov A.A."/>
            <person name="Bradshaw R.E."/>
            <person name="Ciuffetti L."/>
            <person name="Hamelin R.C."/>
            <person name="Kema G.H.J."/>
            <person name="Lawrence C."/>
            <person name="Scott J.A."/>
            <person name="Spatafora J.W."/>
            <person name="Turgeon B.G."/>
            <person name="de Wit P.J.G.M."/>
            <person name="Zhong S."/>
            <person name="Goodwin S.B."/>
            <person name="Grigoriev I.V."/>
        </authorList>
    </citation>
    <scope>NUCLEOTIDE SEQUENCE [LARGE SCALE GENOMIC DNA]</scope>
    <source>
        <strain evidence="3">C4 / ATCC 48331 / race T</strain>
    </source>
</reference>
<feature type="signal peptide" evidence="1">
    <location>
        <begin position="1"/>
        <end position="16"/>
    </location>
</feature>
<keyword evidence="3" id="KW-1185">Reference proteome</keyword>
<evidence type="ECO:0000256" key="1">
    <source>
        <dbReference type="SAM" id="SignalP"/>
    </source>
</evidence>